<accession>A0A0A6RW97</accession>
<dbReference type="AlphaFoldDB" id="A0A0A6RW97"/>
<gene>
    <name evidence="1" type="ORF">PN36_27630</name>
</gene>
<comment type="caution">
    <text evidence="1">The sequence shown here is derived from an EMBL/GenBank/DDBJ whole genome shotgun (WGS) entry which is preliminary data.</text>
</comment>
<dbReference type="Proteomes" id="UP000030428">
    <property type="component" value="Unassembled WGS sequence"/>
</dbReference>
<proteinExistence type="predicted"/>
<protein>
    <submittedName>
        <fullName evidence="1">Uncharacterized protein</fullName>
    </submittedName>
</protein>
<sequence>MSSKMNDKLSVLTEALQKNSPIEKLEQIVKDLLGKGYSKESILAEFEDFRETTTDEDYEDVVLEVMDFLTGWCSPHKRLDTASLKPMIMN</sequence>
<organism evidence="1 2">
    <name type="scientific">Candidatus Thiomargarita nelsonii</name>
    <dbReference type="NCBI Taxonomy" id="1003181"/>
    <lineage>
        <taxon>Bacteria</taxon>
        <taxon>Pseudomonadati</taxon>
        <taxon>Pseudomonadota</taxon>
        <taxon>Gammaproteobacteria</taxon>
        <taxon>Thiotrichales</taxon>
        <taxon>Thiotrichaceae</taxon>
        <taxon>Thiomargarita</taxon>
    </lineage>
</organism>
<dbReference type="EMBL" id="JSZA02000172">
    <property type="protein sequence ID" value="KHD08156.1"/>
    <property type="molecule type" value="Genomic_DNA"/>
</dbReference>
<evidence type="ECO:0000313" key="2">
    <source>
        <dbReference type="Proteomes" id="UP000030428"/>
    </source>
</evidence>
<keyword evidence="2" id="KW-1185">Reference proteome</keyword>
<evidence type="ECO:0000313" key="1">
    <source>
        <dbReference type="EMBL" id="KHD08156.1"/>
    </source>
</evidence>
<reference evidence="1 2" key="1">
    <citation type="journal article" date="2016" name="Front. Microbiol.">
        <title>Single-Cell (Meta-)Genomics of a Dimorphic Candidatus Thiomargarita nelsonii Reveals Genomic Plasticity.</title>
        <authorList>
            <person name="Flood B.E."/>
            <person name="Fliss P."/>
            <person name="Jones D.S."/>
            <person name="Dick G.J."/>
            <person name="Jain S."/>
            <person name="Kaster A.K."/>
            <person name="Winkel M."/>
            <person name="Mussmann M."/>
            <person name="Bailey J."/>
        </authorList>
    </citation>
    <scope>NUCLEOTIDE SEQUENCE [LARGE SCALE GENOMIC DNA]</scope>
    <source>
        <strain evidence="1">Hydrate Ridge</strain>
    </source>
</reference>
<name>A0A0A6RW97_9GAMM</name>